<dbReference type="GO" id="GO:0004252">
    <property type="term" value="F:serine-type endopeptidase activity"/>
    <property type="evidence" value="ECO:0007669"/>
    <property type="project" value="InterPro"/>
</dbReference>
<dbReference type="Proteomes" id="UP000032180">
    <property type="component" value="Chromosome 10"/>
</dbReference>
<comment type="similarity">
    <text evidence="3">Belongs to the peptidase S9C family.</text>
</comment>
<dbReference type="Pfam" id="PF19283">
    <property type="entry name" value="APEH_N"/>
    <property type="match status" value="1"/>
</dbReference>
<reference evidence="11 12" key="1">
    <citation type="submission" date="2012-08" db="EMBL/GenBank/DDBJ databases">
        <title>Oryza genome evolution.</title>
        <authorList>
            <person name="Wing R.A."/>
        </authorList>
    </citation>
    <scope>NUCLEOTIDE SEQUENCE</scope>
</reference>
<evidence type="ECO:0000313" key="12">
    <source>
        <dbReference type="Proteomes" id="UP000032180"/>
    </source>
</evidence>
<comment type="subcellular location">
    <subcellularLocation>
        <location evidence="2">Cytoplasm</location>
    </subcellularLocation>
</comment>
<reference evidence="12" key="2">
    <citation type="submission" date="2013-12" db="EMBL/GenBank/DDBJ databases">
        <authorList>
            <person name="Yu Y."/>
            <person name="Lee S."/>
            <person name="de Baynast K."/>
            <person name="Wissotski M."/>
            <person name="Liu L."/>
            <person name="Talag J."/>
            <person name="Goicoechea J."/>
            <person name="Angelova A."/>
            <person name="Jetty R."/>
            <person name="Kudrna D."/>
            <person name="Golser W."/>
            <person name="Rivera L."/>
            <person name="Zhang J."/>
            <person name="Wing R."/>
        </authorList>
    </citation>
    <scope>NUCLEOTIDE SEQUENCE</scope>
</reference>
<evidence type="ECO:0000259" key="9">
    <source>
        <dbReference type="Pfam" id="PF00326"/>
    </source>
</evidence>
<dbReference type="SUPFAM" id="SSF53474">
    <property type="entry name" value="alpha/beta-Hydrolases"/>
    <property type="match status" value="1"/>
</dbReference>
<evidence type="ECO:0000256" key="4">
    <source>
        <dbReference type="ARBA" id="ARBA00011881"/>
    </source>
</evidence>
<dbReference type="InterPro" id="IPR029058">
    <property type="entry name" value="AB_hydrolase_fold"/>
</dbReference>
<evidence type="ECO:0000259" key="10">
    <source>
        <dbReference type="Pfam" id="PF19283"/>
    </source>
</evidence>
<dbReference type="PANTHER" id="PTHR42776:SF4">
    <property type="entry name" value="ACYLAMINO-ACID-RELEASING ENZYME"/>
    <property type="match status" value="1"/>
</dbReference>
<keyword evidence="6" id="KW-0963">Cytoplasm</keyword>
<keyword evidence="7" id="KW-0378">Hydrolase</keyword>
<name>A0A0D9XJQ7_9ORYZ</name>
<proteinExistence type="inferred from homology"/>
<evidence type="ECO:0000256" key="2">
    <source>
        <dbReference type="ARBA" id="ARBA00004496"/>
    </source>
</evidence>
<dbReference type="Gramene" id="LPERR10G07230.1">
    <property type="protein sequence ID" value="LPERR10G07230.1"/>
    <property type="gene ID" value="LPERR10G07230"/>
</dbReference>
<dbReference type="InterPro" id="IPR001375">
    <property type="entry name" value="Peptidase_S9_cat"/>
</dbReference>
<dbReference type="Gene3D" id="3.40.50.1820">
    <property type="entry name" value="alpha/beta hydrolase"/>
    <property type="match status" value="1"/>
</dbReference>
<evidence type="ECO:0000256" key="1">
    <source>
        <dbReference type="ARBA" id="ARBA00000721"/>
    </source>
</evidence>
<dbReference type="GO" id="GO:0006508">
    <property type="term" value="P:proteolysis"/>
    <property type="evidence" value="ECO:0007669"/>
    <property type="project" value="InterPro"/>
</dbReference>
<reference evidence="11" key="3">
    <citation type="submission" date="2015-04" db="UniProtKB">
        <authorList>
            <consortium name="EnsemblPlants"/>
        </authorList>
    </citation>
    <scope>IDENTIFICATION</scope>
</reference>
<dbReference type="EnsemblPlants" id="LPERR10G07230.1">
    <property type="protein sequence ID" value="LPERR10G07230.1"/>
    <property type="gene ID" value="LPERR10G07230"/>
</dbReference>
<dbReference type="GO" id="GO:0008242">
    <property type="term" value="F:omega peptidase activity"/>
    <property type="evidence" value="ECO:0007669"/>
    <property type="project" value="UniProtKB-EC"/>
</dbReference>
<organism evidence="11 12">
    <name type="scientific">Leersia perrieri</name>
    <dbReference type="NCBI Taxonomy" id="77586"/>
    <lineage>
        <taxon>Eukaryota</taxon>
        <taxon>Viridiplantae</taxon>
        <taxon>Streptophyta</taxon>
        <taxon>Embryophyta</taxon>
        <taxon>Tracheophyta</taxon>
        <taxon>Spermatophyta</taxon>
        <taxon>Magnoliopsida</taxon>
        <taxon>Liliopsida</taxon>
        <taxon>Poales</taxon>
        <taxon>Poaceae</taxon>
        <taxon>BOP clade</taxon>
        <taxon>Oryzoideae</taxon>
        <taxon>Oryzeae</taxon>
        <taxon>Oryzinae</taxon>
        <taxon>Leersia</taxon>
    </lineage>
</organism>
<dbReference type="AlphaFoldDB" id="A0A0D9XJQ7"/>
<keyword evidence="12" id="KW-1185">Reference proteome</keyword>
<protein>
    <recommendedName>
        <fullName evidence="5">acylaminoacyl-peptidase</fullName>
        <ecNumber evidence="5">3.4.19.1</ecNumber>
    </recommendedName>
</protein>
<comment type="catalytic activity">
    <reaction evidence="1">
        <text>Cleavage of an N-acetyl or N-formyl amino acid from the N-terminus of a polypeptide.</text>
        <dbReference type="EC" id="3.4.19.1"/>
    </reaction>
</comment>
<evidence type="ECO:0000256" key="7">
    <source>
        <dbReference type="ARBA" id="ARBA00022801"/>
    </source>
</evidence>
<evidence type="ECO:0000313" key="11">
    <source>
        <dbReference type="EnsemblPlants" id="LPERR10G07230.1"/>
    </source>
</evidence>
<feature type="domain" description="Peptidase S9 prolyl oligopeptidase catalytic" evidence="9">
    <location>
        <begin position="537"/>
        <end position="687"/>
    </location>
</feature>
<dbReference type="InterPro" id="IPR002471">
    <property type="entry name" value="Pept_S9_AS"/>
</dbReference>
<comment type="subunit">
    <text evidence="4">Homotetramer.</text>
</comment>
<accession>A0A0D9XJQ7</accession>
<evidence type="ECO:0000256" key="5">
    <source>
        <dbReference type="ARBA" id="ARBA00012917"/>
    </source>
</evidence>
<dbReference type="InterPro" id="IPR045550">
    <property type="entry name" value="AARE_N"/>
</dbReference>
<dbReference type="SUPFAM" id="SSF82171">
    <property type="entry name" value="DPP6 N-terminal domain-like"/>
    <property type="match status" value="1"/>
</dbReference>
<feature type="region of interest" description="Disordered" evidence="8">
    <location>
        <begin position="178"/>
        <end position="197"/>
    </location>
</feature>
<dbReference type="Pfam" id="PF00326">
    <property type="entry name" value="Peptidase_S9"/>
    <property type="match status" value="1"/>
</dbReference>
<dbReference type="EC" id="3.4.19.1" evidence="5"/>
<sequence>MTTAQASEAATEKELPVGMDASMLDEYASQSKLLQEFVKIPTIGKAWIFNSKNENTSRVMVSVGQADLLANKRKRFLLNSHISKNASNNSVDFQWSPFPIEMSGVSAIVPSPSGKKLLLVRNSEDDSPTKLEVWGPCQLENEIHIAQSVHGSVYADEWFEGISWNQEETLVAYVAEEPPQPKPEFNDSGYKKADSSEKDCKSWKGKGDWEETWGETYSKKRIPALFVVNISSGEVRAVKGIPRTLSVGQVIWAPSSSYSLVFVAWSSDNGFQKTPGKLGIKYCYNRPCALYAVPDPFMEEAQKPSINVSKVDTAPTIKLTSDLNSAFFPRFSLGHTSQLWGLLLYSPDGKYLVFISAKSAVDSGAHNATNSMHKIDWPADGKLKDLSVADVVPIVMCPQDGCFPGLYCSGILRNPWLSDGQTMILSSVWGSKEVILSVNVVSCEVSRVTPQDSDYSWNILALDKDNILAVSSSLITVPQMFYGSEVCPTGKSSQWQWQEISTPFLNPSDKISAILTDHKFSILKVPINNASDKLTDGSLGFGEEALQSLPGNIGSQDVNDVLTALDFVIKKGLIDASKVAVVGGSHGGFLTTHLIGQAPGTFLAAAARNPVCNLSLMVGTTDIPDWCFVEIYGKEGKNYYSESPSVDSICQFLQKSPISHISKVITPTIFLLGAQDLRVPVSNGLQCICNNRLNQPSFPLRRPQSDFESFLNIGVWFKKHLSR</sequence>
<evidence type="ECO:0000256" key="6">
    <source>
        <dbReference type="ARBA" id="ARBA00022490"/>
    </source>
</evidence>
<dbReference type="PANTHER" id="PTHR42776">
    <property type="entry name" value="SERINE PEPTIDASE S9 FAMILY MEMBER"/>
    <property type="match status" value="1"/>
</dbReference>
<evidence type="ECO:0000256" key="8">
    <source>
        <dbReference type="SAM" id="MobiDB-lite"/>
    </source>
</evidence>
<dbReference type="STRING" id="77586.A0A0D9XJQ7"/>
<evidence type="ECO:0000256" key="3">
    <source>
        <dbReference type="ARBA" id="ARBA00010040"/>
    </source>
</evidence>
<dbReference type="HOGENOM" id="CLU_014230_1_1_1"/>
<feature type="domain" description="Acylamino-acid-releasing enzyme N-terminal" evidence="10">
    <location>
        <begin position="13"/>
        <end position="511"/>
    </location>
</feature>
<dbReference type="PROSITE" id="PS00708">
    <property type="entry name" value="PRO_ENDOPEP_SER"/>
    <property type="match status" value="1"/>
</dbReference>
<dbReference type="eggNOG" id="KOG2100">
    <property type="taxonomic scope" value="Eukaryota"/>
</dbReference>
<dbReference type="GO" id="GO:0005737">
    <property type="term" value="C:cytoplasm"/>
    <property type="evidence" value="ECO:0007669"/>
    <property type="project" value="UniProtKB-SubCell"/>
</dbReference>